<accession>A0A8J1Y0U2</accession>
<feature type="non-terminal residue" evidence="4">
    <location>
        <position position="193"/>
    </location>
</feature>
<reference evidence="4" key="1">
    <citation type="submission" date="2022-03" db="EMBL/GenBank/DDBJ databases">
        <authorList>
            <person name="Martin C."/>
        </authorList>
    </citation>
    <scope>NUCLEOTIDE SEQUENCE</scope>
</reference>
<evidence type="ECO:0000256" key="2">
    <source>
        <dbReference type="ARBA" id="ARBA00022729"/>
    </source>
</evidence>
<keyword evidence="3" id="KW-1015">Disulfide bond</keyword>
<dbReference type="InterPro" id="IPR018143">
    <property type="entry name" value="Folate_rcpt-like"/>
</dbReference>
<organism evidence="4 5">
    <name type="scientific">Owenia fusiformis</name>
    <name type="common">Polychaete worm</name>
    <dbReference type="NCBI Taxonomy" id="6347"/>
    <lineage>
        <taxon>Eukaryota</taxon>
        <taxon>Metazoa</taxon>
        <taxon>Spiralia</taxon>
        <taxon>Lophotrochozoa</taxon>
        <taxon>Annelida</taxon>
        <taxon>Polychaeta</taxon>
        <taxon>Sedentaria</taxon>
        <taxon>Canalipalpata</taxon>
        <taxon>Sabellida</taxon>
        <taxon>Oweniida</taxon>
        <taxon>Oweniidae</taxon>
        <taxon>Owenia</taxon>
    </lineage>
</organism>
<dbReference type="GO" id="GO:0038023">
    <property type="term" value="F:signaling receptor activity"/>
    <property type="evidence" value="ECO:0007669"/>
    <property type="project" value="TreeGrafter"/>
</dbReference>
<gene>
    <name evidence="4" type="ORF">OFUS_LOCUS1151</name>
</gene>
<dbReference type="PANTHER" id="PTHR10517:SF28">
    <property type="entry name" value="COILIN"/>
    <property type="match status" value="1"/>
</dbReference>
<proteinExistence type="inferred from homology"/>
<protein>
    <submittedName>
        <fullName evidence="4">Uncharacterized protein</fullName>
    </submittedName>
</protein>
<dbReference type="Proteomes" id="UP000749559">
    <property type="component" value="Unassembled WGS sequence"/>
</dbReference>
<keyword evidence="5" id="KW-1185">Reference proteome</keyword>
<evidence type="ECO:0000256" key="1">
    <source>
        <dbReference type="ARBA" id="ARBA00007932"/>
    </source>
</evidence>
<dbReference type="EMBL" id="CAIIXF020000001">
    <property type="protein sequence ID" value="CAH1773573.1"/>
    <property type="molecule type" value="Genomic_DNA"/>
</dbReference>
<dbReference type="AlphaFoldDB" id="A0A8J1Y0U2"/>
<keyword evidence="2" id="KW-0732">Signal</keyword>
<evidence type="ECO:0000256" key="3">
    <source>
        <dbReference type="ARBA" id="ARBA00023157"/>
    </source>
</evidence>
<evidence type="ECO:0000313" key="4">
    <source>
        <dbReference type="EMBL" id="CAH1773573.1"/>
    </source>
</evidence>
<name>A0A8J1Y0U2_OWEFU</name>
<dbReference type="Pfam" id="PF03024">
    <property type="entry name" value="Folate_rec"/>
    <property type="match status" value="1"/>
</dbReference>
<comment type="similarity">
    <text evidence="1">Belongs to the folate receptor family.</text>
</comment>
<evidence type="ECO:0000313" key="5">
    <source>
        <dbReference type="Proteomes" id="UP000749559"/>
    </source>
</evidence>
<sequence>RDVNKMALWIFFASLLSSCLAETIEYFEDDKRPCTYFESSRYASPESGLVNCSWYSEKACCKRTEVTSVFGGMLPLHDATVDCRNKINYMMCYFCSPEQHRWYDKKAYLCSSYCTDLFESCRTADYKGKKIGEAYSNGEAFCEGQNFAIADGSRPCFDFDENVFGTAIELTHNPIAILISTLTLLIITSWIQS</sequence>
<comment type="caution">
    <text evidence="4">The sequence shown here is derived from an EMBL/GenBank/DDBJ whole genome shotgun (WGS) entry which is preliminary data.</text>
</comment>
<dbReference type="InterPro" id="IPR004269">
    <property type="entry name" value="Folate_rcpt"/>
</dbReference>
<dbReference type="GO" id="GO:0009897">
    <property type="term" value="C:external side of plasma membrane"/>
    <property type="evidence" value="ECO:0007669"/>
    <property type="project" value="TreeGrafter"/>
</dbReference>
<dbReference type="PANTHER" id="PTHR10517">
    <property type="entry name" value="FOLATE RECEPTOR"/>
    <property type="match status" value="1"/>
</dbReference>
<dbReference type="OrthoDB" id="5982264at2759"/>